<sequence>MGNSCCNGSGVSSQIMHQLEEKRQEIQKIFPGLTSFFILDSEEKPIFTHDVADERQAEIVSVVGTLKQEVQRTGESLSQGPFSVFHVSGAKELFSCYMIKEFTLGFFSHHQRNTKKEFLDTSPLDEKMRVIILELANILETLTIK</sequence>
<dbReference type="OrthoDB" id="13977at2759"/>
<keyword evidence="2" id="KW-1185">Reference proteome</keyword>
<name>A0A9Q0LVN7_ANAIG</name>
<organism evidence="1 2">
    <name type="scientific">Anaeramoeba ignava</name>
    <name type="common">Anaerobic marine amoeba</name>
    <dbReference type="NCBI Taxonomy" id="1746090"/>
    <lineage>
        <taxon>Eukaryota</taxon>
        <taxon>Metamonada</taxon>
        <taxon>Anaeramoebidae</taxon>
        <taxon>Anaeramoeba</taxon>
    </lineage>
</organism>
<gene>
    <name evidence="1" type="ORF">M0811_04160</name>
</gene>
<dbReference type="EMBL" id="JAPDFW010000022">
    <property type="protein sequence ID" value="KAJ5079847.1"/>
    <property type="molecule type" value="Genomic_DNA"/>
</dbReference>
<dbReference type="AlphaFoldDB" id="A0A9Q0LVN7"/>
<dbReference type="Proteomes" id="UP001149090">
    <property type="component" value="Unassembled WGS sequence"/>
</dbReference>
<accession>A0A9Q0LVN7</accession>
<reference evidence="1" key="1">
    <citation type="submission" date="2022-10" db="EMBL/GenBank/DDBJ databases">
        <title>Novel sulphate-reducing endosymbionts in the free-living metamonad Anaeramoeba.</title>
        <authorList>
            <person name="Jerlstrom-Hultqvist J."/>
            <person name="Cepicka I."/>
            <person name="Gallot-Lavallee L."/>
            <person name="Salas-Leiva D."/>
            <person name="Curtis B.A."/>
            <person name="Zahonova K."/>
            <person name="Pipaliya S."/>
            <person name="Dacks J."/>
            <person name="Roger A.J."/>
        </authorList>
    </citation>
    <scope>NUCLEOTIDE SEQUENCE</scope>
    <source>
        <strain evidence="1">BMAN</strain>
    </source>
</reference>
<evidence type="ECO:0000313" key="1">
    <source>
        <dbReference type="EMBL" id="KAJ5079847.1"/>
    </source>
</evidence>
<evidence type="ECO:0000313" key="2">
    <source>
        <dbReference type="Proteomes" id="UP001149090"/>
    </source>
</evidence>
<comment type="caution">
    <text evidence="1">The sequence shown here is derived from an EMBL/GenBank/DDBJ whole genome shotgun (WGS) entry which is preliminary data.</text>
</comment>
<protein>
    <submittedName>
        <fullName evidence="1">Uncharacterized protein</fullName>
    </submittedName>
</protein>
<proteinExistence type="predicted"/>